<name>A0ABT0C6Y6_THEVL</name>
<gene>
    <name evidence="1" type="ORF">JX360_01295</name>
</gene>
<dbReference type="EMBL" id="JAFIRA010000002">
    <property type="protein sequence ID" value="MCJ2541551.1"/>
    <property type="molecule type" value="Genomic_DNA"/>
</dbReference>
<dbReference type="RefSeq" id="WP_244348632.1">
    <property type="nucleotide sequence ID" value="NZ_JAFIRA010000002.1"/>
</dbReference>
<evidence type="ECO:0000313" key="1">
    <source>
        <dbReference type="EMBL" id="MCJ2541551.1"/>
    </source>
</evidence>
<sequence>MTDTRPCAPCIVDAGTLVSKRDIYRLLADLGHVRYFDIVDGWVRKQGEGYVMEVFQDPTAATLVVNRSLYLNLDSFDYACLRDPASMGSARPRGSTEATLPDTEQPGVVIDLVQDSRVLRLVPLSDPLSDPVQLLEDTQALRAAAVDVLAAGWGIEEEDSSSNSLG</sequence>
<proteinExistence type="predicted"/>
<dbReference type="Proteomes" id="UP000830835">
    <property type="component" value="Unassembled WGS sequence"/>
</dbReference>
<accession>A0ABT0C6Y6</accession>
<protein>
    <submittedName>
        <fullName evidence="1">Uncharacterized protein</fullName>
    </submittedName>
</protein>
<comment type="caution">
    <text evidence="1">The sequence shown here is derived from an EMBL/GenBank/DDBJ whole genome shotgun (WGS) entry which is preliminary data.</text>
</comment>
<evidence type="ECO:0000313" key="2">
    <source>
        <dbReference type="Proteomes" id="UP000830835"/>
    </source>
</evidence>
<keyword evidence="2" id="KW-1185">Reference proteome</keyword>
<reference evidence="1" key="1">
    <citation type="submission" date="2021-02" db="EMBL/GenBank/DDBJ databases">
        <title>The CRISPR/cas machinery reduction and long-range gene transfer in the hot spring cyanobacterium Synechococcus.</title>
        <authorList>
            <person name="Dvorak P."/>
            <person name="Jahodarova E."/>
            <person name="Hasler P."/>
            <person name="Poulickova A."/>
        </authorList>
    </citation>
    <scope>NUCLEOTIDE SEQUENCE</scope>
    <source>
        <strain evidence="1">Rupite</strain>
    </source>
</reference>
<organism evidence="1 2">
    <name type="scientific">Thermostichus vulcanus str. 'Rupite'</name>
    <dbReference type="NCBI Taxonomy" id="2813851"/>
    <lineage>
        <taxon>Bacteria</taxon>
        <taxon>Bacillati</taxon>
        <taxon>Cyanobacteriota</taxon>
        <taxon>Cyanophyceae</taxon>
        <taxon>Thermostichales</taxon>
        <taxon>Thermostichaceae</taxon>
        <taxon>Thermostichus</taxon>
    </lineage>
</organism>